<proteinExistence type="predicted"/>
<dbReference type="Proteomes" id="UP000190675">
    <property type="component" value="Chromosome I"/>
</dbReference>
<organism evidence="3 4">
    <name type="scientific">Bradyrhizobium erythrophlei</name>
    <dbReference type="NCBI Taxonomy" id="1437360"/>
    <lineage>
        <taxon>Bacteria</taxon>
        <taxon>Pseudomonadati</taxon>
        <taxon>Pseudomonadota</taxon>
        <taxon>Alphaproteobacteria</taxon>
        <taxon>Hyphomicrobiales</taxon>
        <taxon>Nitrobacteraceae</taxon>
        <taxon>Bradyrhizobium</taxon>
    </lineage>
</organism>
<feature type="region of interest" description="Disordered" evidence="1">
    <location>
        <begin position="165"/>
        <end position="210"/>
    </location>
</feature>
<dbReference type="SUPFAM" id="SSF52096">
    <property type="entry name" value="ClpP/crotonase"/>
    <property type="match status" value="1"/>
</dbReference>
<dbReference type="OrthoDB" id="5936191at2"/>
<dbReference type="EMBL" id="LT670818">
    <property type="protein sequence ID" value="SHH25314.1"/>
    <property type="molecule type" value="Genomic_DNA"/>
</dbReference>
<dbReference type="Gene3D" id="3.90.226.10">
    <property type="entry name" value="2-enoyl-CoA Hydratase, Chain A, domain 1"/>
    <property type="match status" value="1"/>
</dbReference>
<evidence type="ECO:0000313" key="3">
    <source>
        <dbReference type="EMBL" id="SHH25314.1"/>
    </source>
</evidence>
<keyword evidence="2" id="KW-0732">Signal</keyword>
<dbReference type="RefSeq" id="WP_079569496.1">
    <property type="nucleotide sequence ID" value="NZ_LT670818.1"/>
</dbReference>
<evidence type="ECO:0000256" key="2">
    <source>
        <dbReference type="SAM" id="SignalP"/>
    </source>
</evidence>
<evidence type="ECO:0000313" key="4">
    <source>
        <dbReference type="Proteomes" id="UP000190675"/>
    </source>
</evidence>
<reference evidence="3 4" key="1">
    <citation type="submission" date="2016-11" db="EMBL/GenBank/DDBJ databases">
        <authorList>
            <person name="Jaros S."/>
            <person name="Januszkiewicz K."/>
            <person name="Wedrychowicz H."/>
        </authorList>
    </citation>
    <scope>NUCLEOTIDE SEQUENCE [LARGE SCALE GENOMIC DNA]</scope>
    <source>
        <strain evidence="3 4">GAS242</strain>
    </source>
</reference>
<dbReference type="InterPro" id="IPR029045">
    <property type="entry name" value="ClpP/crotonase-like_dom_sf"/>
</dbReference>
<evidence type="ECO:0000256" key="1">
    <source>
        <dbReference type="SAM" id="MobiDB-lite"/>
    </source>
</evidence>
<protein>
    <submittedName>
        <fullName evidence="3">Uncharacterized protein</fullName>
    </submittedName>
</protein>
<accession>A0A1M5RGD4</accession>
<name>A0A1M5RGD4_9BRAD</name>
<dbReference type="AlphaFoldDB" id="A0A1M5RGD4"/>
<gene>
    <name evidence="3" type="ORF">SAMN05444169_6551</name>
</gene>
<feature type="signal peptide" evidence="2">
    <location>
        <begin position="1"/>
        <end position="35"/>
    </location>
</feature>
<feature type="chain" id="PRO_5012657749" evidence="2">
    <location>
        <begin position="36"/>
        <end position="457"/>
    </location>
</feature>
<sequence>MFNGLRERCAAFAALRCTFAFVVVVSVCLSARAQAQASDEQCSALLQQTSSALAARSSKQIVSSERQYLTWCREFLDGDAYEMHLDSLASALIDQRQFSEATGVANRCLQSNLKNLLCLAHKAEALLRSNDVAQSKAVAERAARLGAVTQFDLLAKENLTRLLEEIHSREPPRTAVPSAARPNRNAPGDDLSSFGDEVKPPQPAPAGVSGDVACNGTGAVGLSITINGEITMKTAQDVGKLFTAFHAAEQGDKRSCTRTSSDKNDLSAFGTHFDINSYGGDVSAAMAIGRLFRKESASLGVEGHCISSCVLILAGAVDRQVSGDNVVGIHRPYLASGRTATSAEIAATYSGYLAQIKSYLREMNVPTRLATDMLAVEPEAVRMLTLKELESYRLLGVDPTEQERRAVSREIRDLKEAEELGIDRIEYTKRKARANATCSAAAEHYDCFNRVMKTGAN</sequence>